<reference evidence="2 3" key="1">
    <citation type="submission" date="2018-06" db="EMBL/GenBank/DDBJ databases">
        <title>Genomic Encyclopedia of Archaeal and Bacterial Type Strains, Phase II (KMG-II): from individual species to whole genera.</title>
        <authorList>
            <person name="Goeker M."/>
        </authorList>
    </citation>
    <scope>NUCLEOTIDE SEQUENCE [LARGE SCALE GENOMIC DNA]</scope>
    <source>
        <strain evidence="2 3">DSM 6779</strain>
    </source>
</reference>
<gene>
    <name evidence="2" type="ORF">LX69_03154</name>
</gene>
<keyword evidence="3" id="KW-1185">Reference proteome</keyword>
<accession>A0A2W7MUM3</accession>
<sequence length="73" mass="8554">MSKQHVEDLLTKGGSDKMFRIKYDNIFTMEEFVELAKVDGFDFTVDELKQVLRENCDSFDSYGNPPKKSIWLK</sequence>
<protein>
    <submittedName>
        <fullName evidence="2">Putative ribosomally synthesized peptide with nif11-like leader</fullName>
    </submittedName>
</protein>
<organism evidence="2 3">
    <name type="scientific">Breznakibacter xylanolyticus</name>
    <dbReference type="NCBI Taxonomy" id="990"/>
    <lineage>
        <taxon>Bacteria</taxon>
        <taxon>Pseudomonadati</taxon>
        <taxon>Bacteroidota</taxon>
        <taxon>Bacteroidia</taxon>
        <taxon>Marinilabiliales</taxon>
        <taxon>Marinilabiliaceae</taxon>
        <taxon>Breznakibacter</taxon>
    </lineage>
</organism>
<name>A0A2W7MUM3_9BACT</name>
<dbReference type="OrthoDB" id="1121904at2"/>
<dbReference type="RefSeq" id="WP_111446955.1">
    <property type="nucleotide sequence ID" value="NZ_QKZK01000041.1"/>
</dbReference>
<dbReference type="Pfam" id="PF07862">
    <property type="entry name" value="Nif11"/>
    <property type="match status" value="1"/>
</dbReference>
<evidence type="ECO:0000313" key="3">
    <source>
        <dbReference type="Proteomes" id="UP000249239"/>
    </source>
</evidence>
<proteinExistence type="predicted"/>
<dbReference type="InterPro" id="IPR012903">
    <property type="entry name" value="Nif11"/>
</dbReference>
<dbReference type="Proteomes" id="UP000249239">
    <property type="component" value="Unassembled WGS sequence"/>
</dbReference>
<evidence type="ECO:0000259" key="1">
    <source>
        <dbReference type="Pfam" id="PF07862"/>
    </source>
</evidence>
<comment type="caution">
    <text evidence="2">The sequence shown here is derived from an EMBL/GenBank/DDBJ whole genome shotgun (WGS) entry which is preliminary data.</text>
</comment>
<evidence type="ECO:0000313" key="2">
    <source>
        <dbReference type="EMBL" id="PZX11271.1"/>
    </source>
</evidence>
<dbReference type="AlphaFoldDB" id="A0A2W7MUM3"/>
<feature type="domain" description="Nif11" evidence="1">
    <location>
        <begin position="1"/>
        <end position="48"/>
    </location>
</feature>
<dbReference type="EMBL" id="QKZK01000041">
    <property type="protein sequence ID" value="PZX11271.1"/>
    <property type="molecule type" value="Genomic_DNA"/>
</dbReference>